<proteinExistence type="predicted"/>
<sequence length="723" mass="76618">MYDKSKKSWSQRLKTLGSGDSVDKNASLAAVSGMQAMQQLQLHMQQQQQQQQQHMAHHGHHQMVTAYQLPPVPSAEFLPSALSRSMKYAEPWIYGTVRGIPARPSYGYHPHAAAIFAATEGVPGTTALAVVICSCAEYLNGTKRDVKKASVCKKCKGSRLPLATIGGTGGTVRLPAVSGAGNSRRPTMAATMRVVSATKKSRPSILDPQKDPYDLMRRTRLLSPEPSCKDADGKSRSRSESGGNQPRGRTRTRAPPPPAPSSQKSQGAVLPAAAAADPTDCWLMEDNESLLQSSGLASRAASRRSILRCHVNPYDLISSESGKLQSDLRKPHDHFDVADARLNDDQLERKRSSTSSSSSKFYSGNVAAIAGQRISLGDKSGDNSDPGDSYERIIVVSGGEATSNGPRRPPRNKKADEPAEIPAATAATITVKPKAATPTEVEKSVENDDSTYTVLTVTPTSPAIKSILKRPSTLELPGVGASPLPLPPTGDNSGLVTPAGKSQFYIPTPTGTAATPTPTSTPMATSTPTPIAVAAAITPGSRKKVQFMVEDKIIATTATAATTDDSDASVAATKTNYEYYNRKRNAAATATSPTTAATSAGTAATSTDQQEATLFAADVDDEHNFTTSAEPTPFIKPDSLHYEDVLPGPQIFDSSNSSSSEQPAGGGSSKLLLPADGSPHVTANPVSVLTTGEYCEFHSAIKQLTFNYEKDFRKGSAFSFMFH</sequence>
<feature type="compositionally biased region" description="Basic and acidic residues" evidence="1">
    <location>
        <begin position="227"/>
        <end position="239"/>
    </location>
</feature>
<feature type="compositionally biased region" description="Basic and acidic residues" evidence="1">
    <location>
        <begin position="340"/>
        <end position="351"/>
    </location>
</feature>
<feature type="compositionally biased region" description="Polar residues" evidence="1">
    <location>
        <begin position="652"/>
        <end position="662"/>
    </location>
</feature>
<feature type="region of interest" description="Disordered" evidence="1">
    <location>
        <begin position="397"/>
        <end position="419"/>
    </location>
</feature>
<accession>A0A6P4EI92</accession>
<protein>
    <submittedName>
        <fullName evidence="2">Aggrecan core protein-like</fullName>
    </submittedName>
</protein>
<gene>
    <name evidence="2" type="primary">LOC108043628</name>
</gene>
<feature type="region of interest" description="Disordered" evidence="1">
    <location>
        <begin position="195"/>
        <end position="273"/>
    </location>
</feature>
<reference evidence="2" key="1">
    <citation type="submission" date="2025-08" db="UniProtKB">
        <authorList>
            <consortium name="RefSeq"/>
        </authorList>
    </citation>
    <scope>IDENTIFICATION</scope>
</reference>
<feature type="compositionally biased region" description="Basic and acidic residues" evidence="1">
    <location>
        <begin position="208"/>
        <end position="217"/>
    </location>
</feature>
<feature type="region of interest" description="Disordered" evidence="1">
    <location>
        <begin position="646"/>
        <end position="677"/>
    </location>
</feature>
<dbReference type="OrthoDB" id="2015333at2759"/>
<evidence type="ECO:0000313" key="2">
    <source>
        <dbReference type="RefSeq" id="XP_016977900.1"/>
    </source>
</evidence>
<feature type="region of interest" description="Disordered" evidence="1">
    <location>
        <begin position="587"/>
        <end position="608"/>
    </location>
</feature>
<organism evidence="2">
    <name type="scientific">Drosophila rhopaloa</name>
    <name type="common">Fruit fly</name>
    <dbReference type="NCBI Taxonomy" id="1041015"/>
    <lineage>
        <taxon>Eukaryota</taxon>
        <taxon>Metazoa</taxon>
        <taxon>Ecdysozoa</taxon>
        <taxon>Arthropoda</taxon>
        <taxon>Hexapoda</taxon>
        <taxon>Insecta</taxon>
        <taxon>Pterygota</taxon>
        <taxon>Neoptera</taxon>
        <taxon>Endopterygota</taxon>
        <taxon>Diptera</taxon>
        <taxon>Brachycera</taxon>
        <taxon>Muscomorpha</taxon>
        <taxon>Ephydroidea</taxon>
        <taxon>Drosophilidae</taxon>
        <taxon>Drosophila</taxon>
        <taxon>Sophophora</taxon>
    </lineage>
</organism>
<dbReference type="RefSeq" id="XP_016977900.1">
    <property type="nucleotide sequence ID" value="XM_017122411.1"/>
</dbReference>
<evidence type="ECO:0000256" key="1">
    <source>
        <dbReference type="SAM" id="MobiDB-lite"/>
    </source>
</evidence>
<feature type="compositionally biased region" description="Low complexity" evidence="1">
    <location>
        <begin position="587"/>
        <end position="607"/>
    </location>
</feature>
<feature type="region of interest" description="Disordered" evidence="1">
    <location>
        <begin position="340"/>
        <end position="360"/>
    </location>
</feature>
<feature type="region of interest" description="Disordered" evidence="1">
    <location>
        <begin position="1"/>
        <end position="22"/>
    </location>
</feature>
<dbReference type="AlphaFoldDB" id="A0A6P4EI92"/>
<name>A0A6P4EI92_DRORH</name>